<reference evidence="7" key="1">
    <citation type="submission" date="2015-01" db="EMBL/GenBank/DDBJ databases">
        <authorList>
            <person name="Pelicic Vladimir"/>
        </authorList>
    </citation>
    <scope>NUCLEOTIDE SEQUENCE [LARGE SCALE GENOMIC DNA]</scope>
    <source>
        <strain evidence="7">2908</strain>
    </source>
</reference>
<keyword evidence="2" id="KW-0328">Glycosyltransferase</keyword>
<keyword evidence="5" id="KW-1133">Transmembrane helix</keyword>
<keyword evidence="6" id="KW-0472">Membrane</keyword>
<evidence type="ECO:0000256" key="6">
    <source>
        <dbReference type="ARBA" id="ARBA00023136"/>
    </source>
</evidence>
<comment type="subcellular location">
    <subcellularLocation>
        <location evidence="1">Membrane</location>
        <topology evidence="1">Multi-pass membrane protein</topology>
    </subcellularLocation>
</comment>
<evidence type="ECO:0000256" key="2">
    <source>
        <dbReference type="ARBA" id="ARBA00022676"/>
    </source>
</evidence>
<evidence type="ECO:0000256" key="4">
    <source>
        <dbReference type="ARBA" id="ARBA00022692"/>
    </source>
</evidence>
<dbReference type="SUPFAM" id="SSF53448">
    <property type="entry name" value="Nucleotide-diphospho-sugar transferases"/>
    <property type="match status" value="1"/>
</dbReference>
<gene>
    <name evidence="7" type="ORF">SSV_0093</name>
</gene>
<dbReference type="EMBL" id="CDMW01000001">
    <property type="protein sequence ID" value="CEL89428.1"/>
    <property type="molecule type" value="Genomic_DNA"/>
</dbReference>
<dbReference type="GO" id="GO:0016020">
    <property type="term" value="C:membrane"/>
    <property type="evidence" value="ECO:0007669"/>
    <property type="project" value="UniProtKB-SubCell"/>
</dbReference>
<dbReference type="InterPro" id="IPR050321">
    <property type="entry name" value="Glycosyltr_2/OpgH_subfam"/>
</dbReference>
<name>A0A0B7GKZ4_STRSA</name>
<keyword evidence="3 7" id="KW-0808">Transferase</keyword>
<dbReference type="AlphaFoldDB" id="A0A0B7GKZ4"/>
<sequence>MISQLIMIITLFSIWMSLAWALVILCSSVHFWMKRSDFNVDTSPLEHYPMVTVVVPAHNEDVVIAQTTKAILDLDYPHDRVEVLLFADNCSDDTYQEMLKVQAMPEYAGRNVIITDRTGTGGKAGVLNDALKMAKGEYICVYDADAMPEKNALYFLVKKVLEDPERHVASFGRNKTRNANQNFLTRCINQEIVVTQRVYHVGMWHLFKIGRIPGTNFLINTEFVKSIGGWKNGALTEDTEISFKIMQSGKLIALAYNSEAFQQEPETLKSYYLQRKRWAKGNYEVVIDNFKHLFSGGNWRVKLEVFNYSCIFFWFNLAIVLSDLVFFANVAAMITQLFIPDVRIPFAFDAQNIYIVQLMLFNWLLMILLYLLQINIALASQFGQATTKQIWLALVSYLTYSQLFIVVSLDAVGSVILDKILKRKETKWVKTKRFAG</sequence>
<dbReference type="RefSeq" id="WP_004189100.1">
    <property type="nucleotide sequence ID" value="NZ_CDMW01000001.1"/>
</dbReference>
<evidence type="ECO:0000256" key="1">
    <source>
        <dbReference type="ARBA" id="ARBA00004141"/>
    </source>
</evidence>
<keyword evidence="4" id="KW-0812">Transmembrane</keyword>
<evidence type="ECO:0000256" key="3">
    <source>
        <dbReference type="ARBA" id="ARBA00022679"/>
    </source>
</evidence>
<dbReference type="GO" id="GO:0016757">
    <property type="term" value="F:glycosyltransferase activity"/>
    <property type="evidence" value="ECO:0007669"/>
    <property type="project" value="UniProtKB-KW"/>
</dbReference>
<organism evidence="7">
    <name type="scientific">Streptococcus sanguinis</name>
    <dbReference type="NCBI Taxonomy" id="1305"/>
    <lineage>
        <taxon>Bacteria</taxon>
        <taxon>Bacillati</taxon>
        <taxon>Bacillota</taxon>
        <taxon>Bacilli</taxon>
        <taxon>Lactobacillales</taxon>
        <taxon>Streptococcaceae</taxon>
        <taxon>Streptococcus</taxon>
    </lineage>
</organism>
<evidence type="ECO:0000256" key="5">
    <source>
        <dbReference type="ARBA" id="ARBA00022989"/>
    </source>
</evidence>
<dbReference type="Pfam" id="PF13641">
    <property type="entry name" value="Glyco_tranf_2_3"/>
    <property type="match status" value="1"/>
</dbReference>
<dbReference type="CDD" id="cd06423">
    <property type="entry name" value="CESA_like"/>
    <property type="match status" value="1"/>
</dbReference>
<evidence type="ECO:0000313" key="7">
    <source>
        <dbReference type="EMBL" id="CEL89428.1"/>
    </source>
</evidence>
<dbReference type="InterPro" id="IPR029044">
    <property type="entry name" value="Nucleotide-diphossugar_trans"/>
</dbReference>
<protein>
    <submittedName>
        <fullName evidence="7">Putative glycosyl transferase</fullName>
    </submittedName>
</protein>
<proteinExistence type="predicted"/>
<accession>A0A0B7GKZ4</accession>
<dbReference type="Proteomes" id="UP000183504">
    <property type="component" value="Unassembled WGS sequence"/>
</dbReference>
<dbReference type="PANTHER" id="PTHR43867:SF2">
    <property type="entry name" value="CELLULOSE SYNTHASE CATALYTIC SUBUNIT A [UDP-FORMING]"/>
    <property type="match status" value="1"/>
</dbReference>
<dbReference type="PANTHER" id="PTHR43867">
    <property type="entry name" value="CELLULOSE SYNTHASE CATALYTIC SUBUNIT A [UDP-FORMING]"/>
    <property type="match status" value="1"/>
</dbReference>
<dbReference type="Gene3D" id="3.90.550.10">
    <property type="entry name" value="Spore Coat Polysaccharide Biosynthesis Protein SpsA, Chain A"/>
    <property type="match status" value="1"/>
</dbReference>